<protein>
    <submittedName>
        <fullName evidence="3">Spore maturation protein</fullName>
    </submittedName>
</protein>
<feature type="domain" description="Nucleoside transporter/FeoB GTPase Gate" evidence="2">
    <location>
        <begin position="40"/>
        <end position="136"/>
    </location>
</feature>
<reference evidence="3" key="1">
    <citation type="submission" date="2020-10" db="EMBL/GenBank/DDBJ databases">
        <authorList>
            <person name="Gilroy R."/>
        </authorList>
    </citation>
    <scope>NUCLEOTIDE SEQUENCE</scope>
    <source>
        <strain evidence="3">1063</strain>
    </source>
</reference>
<evidence type="ECO:0000259" key="2">
    <source>
        <dbReference type="Pfam" id="PF07670"/>
    </source>
</evidence>
<dbReference type="Pfam" id="PF07670">
    <property type="entry name" value="Gate"/>
    <property type="match status" value="1"/>
</dbReference>
<feature type="transmembrane region" description="Helical" evidence="1">
    <location>
        <begin position="41"/>
        <end position="70"/>
    </location>
</feature>
<feature type="transmembrane region" description="Helical" evidence="1">
    <location>
        <begin position="147"/>
        <end position="167"/>
    </location>
</feature>
<dbReference type="InterPro" id="IPR011642">
    <property type="entry name" value="Gate_dom"/>
</dbReference>
<dbReference type="EMBL" id="DVMN01000061">
    <property type="protein sequence ID" value="HIU21308.1"/>
    <property type="molecule type" value="Genomic_DNA"/>
</dbReference>
<comment type="caution">
    <text evidence="3">The sequence shown here is derived from an EMBL/GenBank/DDBJ whole genome shotgun (WGS) entry which is preliminary data.</text>
</comment>
<evidence type="ECO:0000313" key="3">
    <source>
        <dbReference type="EMBL" id="HIU21308.1"/>
    </source>
</evidence>
<dbReference type="GO" id="GO:0005886">
    <property type="term" value="C:plasma membrane"/>
    <property type="evidence" value="ECO:0007669"/>
    <property type="project" value="TreeGrafter"/>
</dbReference>
<dbReference type="InterPro" id="IPR052549">
    <property type="entry name" value="SpmB"/>
</dbReference>
<dbReference type="AlphaFoldDB" id="A0A9D1L2W6"/>
<name>A0A9D1L2W6_9FIRM</name>
<feature type="transmembrane region" description="Helical" evidence="1">
    <location>
        <begin position="112"/>
        <end position="135"/>
    </location>
</feature>
<gene>
    <name evidence="3" type="ORF">IAD51_03610</name>
</gene>
<accession>A0A9D1L2W6</accession>
<dbReference type="PANTHER" id="PTHR35793">
    <property type="entry name" value="INNER MEMBRANE PROTEIN YJIG"/>
    <property type="match status" value="1"/>
</dbReference>
<evidence type="ECO:0000256" key="1">
    <source>
        <dbReference type="SAM" id="Phobius"/>
    </source>
</evidence>
<feature type="transmembrane region" description="Helical" evidence="1">
    <location>
        <begin position="82"/>
        <end position="100"/>
    </location>
</feature>
<keyword evidence="1" id="KW-0472">Membrane</keyword>
<evidence type="ECO:0000313" key="4">
    <source>
        <dbReference type="Proteomes" id="UP000824088"/>
    </source>
</evidence>
<dbReference type="PANTHER" id="PTHR35793:SF2">
    <property type="entry name" value="INNER MEMBRANE PROTEIN YJIG"/>
    <property type="match status" value="1"/>
</dbReference>
<proteinExistence type="predicted"/>
<sequence length="168" mass="18241">MTAYLLPVILIGNLVYAIIKKVNVYDCFLDGAKESLSLVKSIFPYVAVIFICIELFRASGLSAIVSGWLSYPLRFLGIPPEITELVLLVPLSGNGTIALLESIITEYGVDSYIARCAAAIAGASETIFYVSAVYFSKCKVKRLRYAIPVSLFGSFCGMVIACALCRVM</sequence>
<keyword evidence="1" id="KW-1133">Transmembrane helix</keyword>
<dbReference type="Proteomes" id="UP000824088">
    <property type="component" value="Unassembled WGS sequence"/>
</dbReference>
<reference evidence="3" key="2">
    <citation type="journal article" date="2021" name="PeerJ">
        <title>Extensive microbial diversity within the chicken gut microbiome revealed by metagenomics and culture.</title>
        <authorList>
            <person name="Gilroy R."/>
            <person name="Ravi A."/>
            <person name="Getino M."/>
            <person name="Pursley I."/>
            <person name="Horton D.L."/>
            <person name="Alikhan N.F."/>
            <person name="Baker D."/>
            <person name="Gharbi K."/>
            <person name="Hall N."/>
            <person name="Watson M."/>
            <person name="Adriaenssens E.M."/>
            <person name="Foster-Nyarko E."/>
            <person name="Jarju S."/>
            <person name="Secka A."/>
            <person name="Antonio M."/>
            <person name="Oren A."/>
            <person name="Chaudhuri R.R."/>
            <person name="La Ragione R."/>
            <person name="Hildebrand F."/>
            <person name="Pallen M.J."/>
        </authorList>
    </citation>
    <scope>NUCLEOTIDE SEQUENCE</scope>
    <source>
        <strain evidence="3">1063</strain>
    </source>
</reference>
<organism evidence="3 4">
    <name type="scientific">Candidatus Limadaptatus stercorigallinarum</name>
    <dbReference type="NCBI Taxonomy" id="2840845"/>
    <lineage>
        <taxon>Bacteria</taxon>
        <taxon>Bacillati</taxon>
        <taxon>Bacillota</taxon>
        <taxon>Clostridia</taxon>
        <taxon>Eubacteriales</taxon>
        <taxon>Candidatus Limadaptatus</taxon>
    </lineage>
</organism>
<keyword evidence="1" id="KW-0812">Transmembrane</keyword>